<dbReference type="PANTHER" id="PTHR45908">
    <property type="entry name" value="PROTEIN CBG11750-RELATED"/>
    <property type="match status" value="1"/>
</dbReference>
<keyword evidence="1" id="KW-1133">Transmembrane helix</keyword>
<feature type="non-terminal residue" evidence="3">
    <location>
        <position position="212"/>
    </location>
</feature>
<dbReference type="Pfam" id="PF01764">
    <property type="entry name" value="Lipase_3"/>
    <property type="match status" value="1"/>
</dbReference>
<evidence type="ECO:0000259" key="2">
    <source>
        <dbReference type="Pfam" id="PF01764"/>
    </source>
</evidence>
<organism evidence="3 4">
    <name type="scientific">Ancylostoma duodenale</name>
    <dbReference type="NCBI Taxonomy" id="51022"/>
    <lineage>
        <taxon>Eukaryota</taxon>
        <taxon>Metazoa</taxon>
        <taxon>Ecdysozoa</taxon>
        <taxon>Nematoda</taxon>
        <taxon>Chromadorea</taxon>
        <taxon>Rhabditida</taxon>
        <taxon>Rhabditina</taxon>
        <taxon>Rhabditomorpha</taxon>
        <taxon>Strongyloidea</taxon>
        <taxon>Ancylostomatidae</taxon>
        <taxon>Ancylostomatinae</taxon>
        <taxon>Ancylostoma</taxon>
    </lineage>
</organism>
<evidence type="ECO:0000313" key="4">
    <source>
        <dbReference type="Proteomes" id="UP000054047"/>
    </source>
</evidence>
<accession>A0A0C2G6H4</accession>
<keyword evidence="1" id="KW-0472">Membrane</keyword>
<proteinExistence type="predicted"/>
<dbReference type="Proteomes" id="UP000054047">
    <property type="component" value="Unassembled WGS sequence"/>
</dbReference>
<feature type="domain" description="Fungal lipase-type" evidence="2">
    <location>
        <begin position="131"/>
        <end position="202"/>
    </location>
</feature>
<reference evidence="3 4" key="1">
    <citation type="submission" date="2013-12" db="EMBL/GenBank/DDBJ databases">
        <title>Draft genome of the parsitic nematode Ancylostoma duodenale.</title>
        <authorList>
            <person name="Mitreva M."/>
        </authorList>
    </citation>
    <scope>NUCLEOTIDE SEQUENCE [LARGE SCALE GENOMIC DNA]</scope>
    <source>
        <strain evidence="3 4">Zhejiang</strain>
    </source>
</reference>
<evidence type="ECO:0000313" key="3">
    <source>
        <dbReference type="EMBL" id="KIH54519.1"/>
    </source>
</evidence>
<sequence>MVLNRTLFTTSDLRHALYQKAGQDVIVRSVIMYLIILLLPTLGACIGYWDFLAKRISLPLSAALYSPDPESCLQDRVGAYSVEKFMAKVDGGSVSGLIVTIPFLQTVALSFMADISEPTDFNSFKELFFPLITGHSFGGALAALVAVDIIKKGLAKKDTVTLITLGQSMVGDKDFAKEYEEEVRDSYRVVRRGDSIPHVPGREHGYEFNGRE</sequence>
<dbReference type="InterPro" id="IPR002921">
    <property type="entry name" value="Fungal_lipase-type"/>
</dbReference>
<gene>
    <name evidence="3" type="ORF">ANCDUO_15335</name>
</gene>
<dbReference type="InterPro" id="IPR029058">
    <property type="entry name" value="AB_hydrolase_fold"/>
</dbReference>
<dbReference type="AlphaFoldDB" id="A0A0C2G6H4"/>
<dbReference type="GO" id="GO:0006629">
    <property type="term" value="P:lipid metabolic process"/>
    <property type="evidence" value="ECO:0007669"/>
    <property type="project" value="InterPro"/>
</dbReference>
<protein>
    <submittedName>
        <fullName evidence="3">Triacylglycerol lipase</fullName>
    </submittedName>
</protein>
<keyword evidence="1" id="KW-0812">Transmembrane</keyword>
<dbReference type="EMBL" id="KN738969">
    <property type="protein sequence ID" value="KIH54519.1"/>
    <property type="molecule type" value="Genomic_DNA"/>
</dbReference>
<feature type="transmembrane region" description="Helical" evidence="1">
    <location>
        <begin position="94"/>
        <end position="115"/>
    </location>
</feature>
<feature type="transmembrane region" description="Helical" evidence="1">
    <location>
        <begin position="127"/>
        <end position="147"/>
    </location>
</feature>
<dbReference type="OrthoDB" id="438440at2759"/>
<dbReference type="Gene3D" id="3.40.50.1820">
    <property type="entry name" value="alpha/beta hydrolase"/>
    <property type="match status" value="1"/>
</dbReference>
<keyword evidence="4" id="KW-1185">Reference proteome</keyword>
<name>A0A0C2G6H4_9BILA</name>
<evidence type="ECO:0000256" key="1">
    <source>
        <dbReference type="SAM" id="Phobius"/>
    </source>
</evidence>
<dbReference type="SUPFAM" id="SSF53474">
    <property type="entry name" value="alpha/beta-Hydrolases"/>
    <property type="match status" value="1"/>
</dbReference>
<feature type="transmembrane region" description="Helical" evidence="1">
    <location>
        <begin position="30"/>
        <end position="51"/>
    </location>
</feature>